<sequence length="599" mass="65144">MDIRAEQAMYSEAAEPCRNFNILGVVSLIDPKDGREKLVLSNFAAGSVGNLIFIDTKTHEGETIPLPGDSGAWAILPLGDKLLVGTCPDYGYLHCLDLRKRVWARPLRIESEKYIWNFALGSDGMVYGGTYPGCVLLRYDPDKHALANVGRVSEHAKNMYSRRVYGESPGRIIVGGGMDTPFLRVWDIGSETFGEFGSAGETVKQITETFICTVQGDRLRFYDTATLEPVEGGLAETWSAMLENKEIAVNDRLRVGYISLADGSRAGVKGQDYFIQRPGDNGRPEFRPIPVLAPATRIHTVISDGEGVLWGSSGFGQTIFRYDPRDGSYWNSGAVCNAGGEVYGMAYVGEELFMAAYAGGDHIVYRPSDPWDQYGNVNPRTLRPVGPELIRPHGKTVVGPDGGIWTGWMAKYGVYGGGLSRIDAITKEVTSWYDPVPGQEIGGLTADAERLYFTTGTGGNGLKARDEPGHFAVWEPEGRISFLHRFDSGERGGVLLAAASYVWIRVGSEIAVFDPRTLAFVQRIPLGEGCGCIIADGPDRIAAFGQKTLFSIDAKRMTAEPLGALPGNVSTAARTPDGTLYFNCYGTKLYKWSAASSGR</sequence>
<evidence type="ECO:0000313" key="1">
    <source>
        <dbReference type="EMBL" id="TNJ66823.1"/>
    </source>
</evidence>
<dbReference type="RefSeq" id="WP_139601628.1">
    <property type="nucleotide sequence ID" value="NZ_VDCQ01000008.1"/>
</dbReference>
<name>A0A5C4TCM9_9BACL</name>
<dbReference type="InterPro" id="IPR011044">
    <property type="entry name" value="Quino_amine_DH_bsu"/>
</dbReference>
<dbReference type="AlphaFoldDB" id="A0A5C4TCM9"/>
<evidence type="ECO:0000313" key="2">
    <source>
        <dbReference type="Proteomes" id="UP000307943"/>
    </source>
</evidence>
<proteinExistence type="predicted"/>
<keyword evidence="2" id="KW-1185">Reference proteome</keyword>
<organism evidence="1 2">
    <name type="scientific">Paenibacillus hemerocallicola</name>
    <dbReference type="NCBI Taxonomy" id="1172614"/>
    <lineage>
        <taxon>Bacteria</taxon>
        <taxon>Bacillati</taxon>
        <taxon>Bacillota</taxon>
        <taxon>Bacilli</taxon>
        <taxon>Bacillales</taxon>
        <taxon>Paenibacillaceae</taxon>
        <taxon>Paenibacillus</taxon>
    </lineage>
</organism>
<protein>
    <recommendedName>
        <fullName evidence="3">WD40 repeat domain-containing protein</fullName>
    </recommendedName>
</protein>
<dbReference type="OrthoDB" id="2499502at2"/>
<dbReference type="Gene3D" id="2.130.10.10">
    <property type="entry name" value="YVTN repeat-like/Quinoprotein amine dehydrogenase"/>
    <property type="match status" value="1"/>
</dbReference>
<comment type="caution">
    <text evidence="1">The sequence shown here is derived from an EMBL/GenBank/DDBJ whole genome shotgun (WGS) entry which is preliminary data.</text>
</comment>
<dbReference type="InterPro" id="IPR015943">
    <property type="entry name" value="WD40/YVTN_repeat-like_dom_sf"/>
</dbReference>
<dbReference type="EMBL" id="VDCQ01000008">
    <property type="protein sequence ID" value="TNJ66823.1"/>
    <property type="molecule type" value="Genomic_DNA"/>
</dbReference>
<dbReference type="SUPFAM" id="SSF50969">
    <property type="entry name" value="YVTN repeat-like/Quinoprotein amine dehydrogenase"/>
    <property type="match status" value="1"/>
</dbReference>
<accession>A0A5C4TCM9</accession>
<gene>
    <name evidence="1" type="ORF">FE784_08065</name>
</gene>
<reference evidence="1 2" key="1">
    <citation type="submission" date="2019-05" db="EMBL/GenBank/DDBJ databases">
        <title>We sequenced the genome of Paenibacillus hemerocallicola KCTC 33185 for further insight into its adaptation and study the phylogeny of Paenibacillus.</title>
        <authorList>
            <person name="Narsing Rao M.P."/>
        </authorList>
    </citation>
    <scope>NUCLEOTIDE SEQUENCE [LARGE SCALE GENOMIC DNA]</scope>
    <source>
        <strain evidence="1 2">KCTC 33185</strain>
    </source>
</reference>
<dbReference type="Proteomes" id="UP000307943">
    <property type="component" value="Unassembled WGS sequence"/>
</dbReference>
<evidence type="ECO:0008006" key="3">
    <source>
        <dbReference type="Google" id="ProtNLM"/>
    </source>
</evidence>
<dbReference type="SUPFAM" id="SSF63829">
    <property type="entry name" value="Calcium-dependent phosphotriesterase"/>
    <property type="match status" value="1"/>
</dbReference>